<keyword evidence="3" id="KW-1185">Reference proteome</keyword>
<evidence type="ECO:0000313" key="3">
    <source>
        <dbReference type="Proteomes" id="UP000036471"/>
    </source>
</evidence>
<accession>A0ABR5GZ33</accession>
<comment type="caution">
    <text evidence="2">The sequence shown here is derived from an EMBL/GenBank/DDBJ whole genome shotgun (WGS) entry which is preliminary data.</text>
</comment>
<name>A0ABR5GZ33_9HYPH</name>
<dbReference type="RefSeq" id="WP_048428567.1">
    <property type="nucleotide sequence ID" value="NZ_JTHF01000129.1"/>
</dbReference>
<evidence type="ECO:0000256" key="1">
    <source>
        <dbReference type="SAM" id="MobiDB-lite"/>
    </source>
</evidence>
<dbReference type="EMBL" id="JTHG01000260">
    <property type="protein sequence ID" value="KMO15768.1"/>
    <property type="molecule type" value="Genomic_DNA"/>
</dbReference>
<gene>
    <name evidence="2" type="ORF">QR79_23815</name>
</gene>
<reference evidence="2 3" key="1">
    <citation type="submission" date="2014-11" db="EMBL/GenBank/DDBJ databases">
        <title>Comparative genomics of Methylobacterium species.</title>
        <authorList>
            <person name="Chaudhry V."/>
            <person name="Patil P.B."/>
        </authorList>
    </citation>
    <scope>NUCLEOTIDE SEQUENCE [LARGE SCALE GENOMIC DNA]</scope>
    <source>
        <strain evidence="2 3">SE3.6</strain>
    </source>
</reference>
<evidence type="ECO:0000313" key="2">
    <source>
        <dbReference type="EMBL" id="KMO15768.1"/>
    </source>
</evidence>
<evidence type="ECO:0008006" key="4">
    <source>
        <dbReference type="Google" id="ProtNLM"/>
    </source>
</evidence>
<dbReference type="Gene3D" id="2.60.40.10">
    <property type="entry name" value="Immunoglobulins"/>
    <property type="match status" value="1"/>
</dbReference>
<sequence length="711" mass="75274">MAEVIGAAIISAATAAEIGAAVGVSAAVVTTAVGSAAIIAGGAALNLIASSLTDDRQKQAATQFSSQQPMPSRQRSYGRVKVAGPRVAYGVIGGAFCYGLYHGEGPWDAIEEWWLDDIQISFPAGSLGGSVPNVPWRGYVSIDSRLGTVPQAASGLLSGLDGYDASYRLDGCAFSAVQSRLPPEKKFKAYYPKQTWSELRVTARTQKVRDVRDPAQTEDPATWKFTDRSGPNIYDFLTHPLWGLRIPHSMMNTAKWAAFNSLCDEVFTDKAGNPVNRYSLGGTYQLTDDPADTLNAMLSTCDGTLRLEADGTIGITGGKFPTPTVTITDPAILAMQINVGGSRYFEFNRLKLSFVSPPHDYQQVEGQAWDDATAQAASGELIEQDFARPWVQNYNQLRRLAKIAMAKGNPDLKITGLVTDLSAAPALFEDSVRLILSDLGIDAVFLVMRAVANVEAGTCTFDFASLDPSAYSFDPATEEGTAPTLPGAQAAEGPPADPQGLTVSVERKPVSGSTNATFLRLTATPADRQDYSLIGRYRLQGDTDWTEMAQDTDDQWSLVSGVLNDGAVYEVQGAVASYGRARVSNYLAADGSPITATADTNSPGPPTGVVANGGSGQASYAFTMPNSANAARAAVYRNTADNLRTATLVRTHNASPSQSIDGTITGLAPGTYYVWVRALNASGYPALPSNPATPDPDASSTVRAPNPVTVT</sequence>
<proteinExistence type="predicted"/>
<feature type="compositionally biased region" description="Polar residues" evidence="1">
    <location>
        <begin position="698"/>
        <end position="711"/>
    </location>
</feature>
<organism evidence="2 3">
    <name type="scientific">Methylobacterium indicum</name>
    <dbReference type="NCBI Taxonomy" id="1775910"/>
    <lineage>
        <taxon>Bacteria</taxon>
        <taxon>Pseudomonadati</taxon>
        <taxon>Pseudomonadota</taxon>
        <taxon>Alphaproteobacteria</taxon>
        <taxon>Hyphomicrobiales</taxon>
        <taxon>Methylobacteriaceae</taxon>
        <taxon>Methylobacterium</taxon>
    </lineage>
</organism>
<dbReference type="Proteomes" id="UP000036471">
    <property type="component" value="Unassembled WGS sequence"/>
</dbReference>
<feature type="region of interest" description="Disordered" evidence="1">
    <location>
        <begin position="689"/>
        <end position="711"/>
    </location>
</feature>
<feature type="region of interest" description="Disordered" evidence="1">
    <location>
        <begin position="474"/>
        <end position="502"/>
    </location>
</feature>
<dbReference type="InterPro" id="IPR013783">
    <property type="entry name" value="Ig-like_fold"/>
</dbReference>
<protein>
    <recommendedName>
        <fullName evidence="4">Tip attachment protein J domain-containing protein</fullName>
    </recommendedName>
</protein>